<sequence>MHRSTGRWKVQVWTEVLAAVNRAQPNDPKTTVKIQTHINYYSGVGWDDEAKHCTATAEYQAEFLQDTRIASQRPAPFTTNHDMLEKIYEGGKNYATGSQVLHLGYTVKRVAVAQVKREKENHAVNINMDDDDAADEAPQKKAAKSKSKLKTKEAAAPLGRIPSSDGEKESTADAMGMHLEPMESPPKPSQCESSCKCIHADSDGNDADTSHELRHCRSKSSSSSSAKGKVDAMNNFACSVNNLATAFTQPVVVRDDLSYIAQVNKILQEDLTILPAGDDGSYYSCISCHFSKDPQDTLNFTTSPSAQHRRLIHKILREKGRDTMCGICETKWPDNSKHKMARQLKTMARNGCAAGDQRRLRTSTSAQPDKVGFKQKSMILLASSKKKTRRKRGCFAELYHTKLDLNLCLCDWEDWHDQMFLEVPLEWHDLTLMEFFIKRIAKVPGIICPLAYVPDVLDACVTFEATGKYYYLNTAADYLEHFGGGFYSHDDFLAAFTQDPPIKGTVHHFPCDMEELYAAVWEEQKRLESSLPIET</sequence>
<name>A0AAD6UXN2_9AGAR</name>
<dbReference type="EMBL" id="JARJCW010000100">
    <property type="protein sequence ID" value="KAJ7194242.1"/>
    <property type="molecule type" value="Genomic_DNA"/>
</dbReference>
<feature type="region of interest" description="Disordered" evidence="1">
    <location>
        <begin position="122"/>
        <end position="171"/>
    </location>
</feature>
<proteinExistence type="predicted"/>
<evidence type="ECO:0000256" key="1">
    <source>
        <dbReference type="SAM" id="MobiDB-lite"/>
    </source>
</evidence>
<gene>
    <name evidence="2" type="ORF">GGX14DRAFT_404866</name>
</gene>
<accession>A0AAD6UXN2</accession>
<comment type="caution">
    <text evidence="2">The sequence shown here is derived from an EMBL/GenBank/DDBJ whole genome shotgun (WGS) entry which is preliminary data.</text>
</comment>
<protein>
    <submittedName>
        <fullName evidence="2">Uncharacterized protein</fullName>
    </submittedName>
</protein>
<dbReference type="AlphaFoldDB" id="A0AAD6UXN2"/>
<reference evidence="2" key="1">
    <citation type="submission" date="2023-03" db="EMBL/GenBank/DDBJ databases">
        <title>Massive genome expansion in bonnet fungi (Mycena s.s.) driven by repeated elements and novel gene families across ecological guilds.</title>
        <authorList>
            <consortium name="Lawrence Berkeley National Laboratory"/>
            <person name="Harder C.B."/>
            <person name="Miyauchi S."/>
            <person name="Viragh M."/>
            <person name="Kuo A."/>
            <person name="Thoen E."/>
            <person name="Andreopoulos B."/>
            <person name="Lu D."/>
            <person name="Skrede I."/>
            <person name="Drula E."/>
            <person name="Henrissat B."/>
            <person name="Morin E."/>
            <person name="Kohler A."/>
            <person name="Barry K."/>
            <person name="LaButti K."/>
            <person name="Morin E."/>
            <person name="Salamov A."/>
            <person name="Lipzen A."/>
            <person name="Mereny Z."/>
            <person name="Hegedus B."/>
            <person name="Baldrian P."/>
            <person name="Stursova M."/>
            <person name="Weitz H."/>
            <person name="Taylor A."/>
            <person name="Grigoriev I.V."/>
            <person name="Nagy L.G."/>
            <person name="Martin F."/>
            <person name="Kauserud H."/>
        </authorList>
    </citation>
    <scope>NUCLEOTIDE SEQUENCE</scope>
    <source>
        <strain evidence="2">9144</strain>
    </source>
</reference>
<keyword evidence="3" id="KW-1185">Reference proteome</keyword>
<evidence type="ECO:0000313" key="3">
    <source>
        <dbReference type="Proteomes" id="UP001219525"/>
    </source>
</evidence>
<organism evidence="2 3">
    <name type="scientific">Mycena pura</name>
    <dbReference type="NCBI Taxonomy" id="153505"/>
    <lineage>
        <taxon>Eukaryota</taxon>
        <taxon>Fungi</taxon>
        <taxon>Dikarya</taxon>
        <taxon>Basidiomycota</taxon>
        <taxon>Agaricomycotina</taxon>
        <taxon>Agaricomycetes</taxon>
        <taxon>Agaricomycetidae</taxon>
        <taxon>Agaricales</taxon>
        <taxon>Marasmiineae</taxon>
        <taxon>Mycenaceae</taxon>
        <taxon>Mycena</taxon>
    </lineage>
</organism>
<dbReference type="Proteomes" id="UP001219525">
    <property type="component" value="Unassembled WGS sequence"/>
</dbReference>
<evidence type="ECO:0000313" key="2">
    <source>
        <dbReference type="EMBL" id="KAJ7194242.1"/>
    </source>
</evidence>